<keyword evidence="3" id="KW-1185">Reference proteome</keyword>
<comment type="caution">
    <text evidence="2">The sequence shown here is derived from an EMBL/GenBank/DDBJ whole genome shotgun (WGS) entry which is preliminary data.</text>
</comment>
<sequence length="206" mass="23072">MSATIPRLPHPGHVGVVVTSRHVQGERWTEDARSAGGADEDPVGAQRRLGRGKFRPSCSWLKTIEANRRLALTALATHGATWHSRRWQTTGTLRTSGLYGLDRRYACNAARVAVCCGLPCSSNETPSTGAAGRVTDTVRRRCCQSAKRVTLWKARLCLRPRPRRERKERPWHPIPQPHLITVKLRQQPNALYTVAEQRSMKAEGRI</sequence>
<dbReference type="AlphaFoldDB" id="A0A922NHM8"/>
<gene>
    <name evidence="2" type="ORF">Ptr86124_004618</name>
</gene>
<name>A0A922NHM8_9PLEO</name>
<organism evidence="2 3">
    <name type="scientific">Pyrenophora tritici-repentis</name>
    <dbReference type="NCBI Taxonomy" id="45151"/>
    <lineage>
        <taxon>Eukaryota</taxon>
        <taxon>Fungi</taxon>
        <taxon>Dikarya</taxon>
        <taxon>Ascomycota</taxon>
        <taxon>Pezizomycotina</taxon>
        <taxon>Dothideomycetes</taxon>
        <taxon>Pleosporomycetidae</taxon>
        <taxon>Pleosporales</taxon>
        <taxon>Pleosporineae</taxon>
        <taxon>Pleosporaceae</taxon>
        <taxon>Pyrenophora</taxon>
    </lineage>
</organism>
<proteinExistence type="predicted"/>
<accession>A0A922NHM8</accession>
<evidence type="ECO:0000313" key="3">
    <source>
        <dbReference type="Proteomes" id="UP000249757"/>
    </source>
</evidence>
<evidence type="ECO:0000313" key="2">
    <source>
        <dbReference type="EMBL" id="KAI1516081.1"/>
    </source>
</evidence>
<dbReference type="Proteomes" id="UP000249757">
    <property type="component" value="Unassembled WGS sequence"/>
</dbReference>
<feature type="region of interest" description="Disordered" evidence="1">
    <location>
        <begin position="25"/>
        <end position="48"/>
    </location>
</feature>
<evidence type="ECO:0000256" key="1">
    <source>
        <dbReference type="SAM" id="MobiDB-lite"/>
    </source>
</evidence>
<reference evidence="3" key="1">
    <citation type="journal article" date="2022" name="Microb. Genom.">
        <title>A global pangenome for the wheat fungal pathogen Pyrenophora tritici-repentis and prediction of effector protein structural homology.</title>
        <authorList>
            <person name="Moolhuijzen P.M."/>
            <person name="See P.T."/>
            <person name="Shi G."/>
            <person name="Powell H.R."/>
            <person name="Cockram J."/>
            <person name="Jorgensen L.N."/>
            <person name="Benslimane H."/>
            <person name="Strelkov S.E."/>
            <person name="Turner J."/>
            <person name="Liu Z."/>
            <person name="Moffat C.S."/>
        </authorList>
    </citation>
    <scope>NUCLEOTIDE SEQUENCE [LARGE SCALE GENOMIC DNA]</scope>
</reference>
<dbReference type="EMBL" id="NRDI02000005">
    <property type="protein sequence ID" value="KAI1516081.1"/>
    <property type="molecule type" value="Genomic_DNA"/>
</dbReference>
<protein>
    <submittedName>
        <fullName evidence="2">Uncharacterized protein</fullName>
    </submittedName>
</protein>